<keyword evidence="3" id="KW-1185">Reference proteome</keyword>
<accession>A0ABY8WGG0</accession>
<dbReference type="Proteomes" id="UP001240150">
    <property type="component" value="Chromosome"/>
</dbReference>
<dbReference type="Pfam" id="PF19814">
    <property type="entry name" value="DUF6297"/>
    <property type="match status" value="1"/>
</dbReference>
<evidence type="ECO:0000256" key="1">
    <source>
        <dbReference type="SAM" id="Phobius"/>
    </source>
</evidence>
<keyword evidence="1" id="KW-0472">Membrane</keyword>
<feature type="transmembrane region" description="Helical" evidence="1">
    <location>
        <begin position="300"/>
        <end position="320"/>
    </location>
</feature>
<feature type="transmembrane region" description="Helical" evidence="1">
    <location>
        <begin position="113"/>
        <end position="133"/>
    </location>
</feature>
<reference evidence="2 3" key="1">
    <citation type="submission" date="2023-06" db="EMBL/GenBank/DDBJ databases">
        <authorList>
            <person name="Yushchuk O."/>
            <person name="Binda E."/>
            <person name="Ruckert-Reed C."/>
            <person name="Fedorenko V."/>
            <person name="Kalinowski J."/>
            <person name="Marinelli F."/>
        </authorList>
    </citation>
    <scope>NUCLEOTIDE SEQUENCE [LARGE SCALE GENOMIC DNA]</scope>
    <source>
        <strain evidence="2 3">NRRL 3884</strain>
    </source>
</reference>
<feature type="transmembrane region" description="Helical" evidence="1">
    <location>
        <begin position="57"/>
        <end position="80"/>
    </location>
</feature>
<sequence length="496" mass="51886">MTTVIPLRPVRRWIHRRQVSHRERGATLGNLYFAVLLGAVLGAMLHKQLAKIFWPPVADLGALPALALALLGAGFLLLALRAIGPVTLGRPAAYFLLTAPVSRRRLLLPSLRLAAAGVAVAAALLATGIAGHAAPHDRAPALILGGALLGIGLLLVTVVAQRVRGWATAVDLLAKLALVAGLGLLVADTIGVAHAAPPGAWPSRPALLTVAATLAVVVTAGTALIVRELALTPADRVLDAAKLTGTLFDSAFGVEPSFLTDMVERRYWSHRRLTTARPPARLPVLTGQDFLMARRRLPRLLWLLAATPVPLLLAGAPAWVTAVALPLGAMAAGRTTTGTVNTDSGNPVLSRLLGIGSRQALLQRLWIPGGLAFLWSLTALLLLQFAGKLPPGQWWVLSLPLGVAGGVAAVRRARSGFVRNDLLPLDTPMGTVSTGPLVYAFAGPDALILAVPTVVGLIQGAPLSLTLVVFQYALALIGTRAYLVATTDPDRVELKP</sequence>
<evidence type="ECO:0000313" key="2">
    <source>
        <dbReference type="EMBL" id="WIM95593.1"/>
    </source>
</evidence>
<keyword evidence="1" id="KW-0812">Transmembrane</keyword>
<feature type="transmembrane region" description="Helical" evidence="1">
    <location>
        <begin position="395"/>
        <end position="413"/>
    </location>
</feature>
<organism evidence="2 3">
    <name type="scientific">Actinoplanes oblitus</name>
    <dbReference type="NCBI Taxonomy" id="3040509"/>
    <lineage>
        <taxon>Bacteria</taxon>
        <taxon>Bacillati</taxon>
        <taxon>Actinomycetota</taxon>
        <taxon>Actinomycetes</taxon>
        <taxon>Micromonosporales</taxon>
        <taxon>Micromonosporaceae</taxon>
        <taxon>Actinoplanes</taxon>
    </lineage>
</organism>
<feature type="transmembrane region" description="Helical" evidence="1">
    <location>
        <begin position="139"/>
        <end position="160"/>
    </location>
</feature>
<keyword evidence="1" id="KW-1133">Transmembrane helix</keyword>
<name>A0ABY8WGG0_9ACTN</name>
<feature type="transmembrane region" description="Helical" evidence="1">
    <location>
        <begin position="365"/>
        <end position="383"/>
    </location>
</feature>
<protein>
    <submittedName>
        <fullName evidence="2">DUF6297 family protein</fullName>
    </submittedName>
</protein>
<proteinExistence type="predicted"/>
<dbReference type="RefSeq" id="WP_284916909.1">
    <property type="nucleotide sequence ID" value="NZ_CP126980.1"/>
</dbReference>
<dbReference type="EMBL" id="CP126980">
    <property type="protein sequence ID" value="WIM95593.1"/>
    <property type="molecule type" value="Genomic_DNA"/>
</dbReference>
<feature type="transmembrane region" description="Helical" evidence="1">
    <location>
        <begin position="206"/>
        <end position="226"/>
    </location>
</feature>
<evidence type="ECO:0000313" key="3">
    <source>
        <dbReference type="Proteomes" id="UP001240150"/>
    </source>
</evidence>
<dbReference type="InterPro" id="IPR046264">
    <property type="entry name" value="DUF6297"/>
</dbReference>
<feature type="transmembrane region" description="Helical" evidence="1">
    <location>
        <begin position="172"/>
        <end position="194"/>
    </location>
</feature>
<gene>
    <name evidence="2" type="ORF">ACTOB_007713</name>
</gene>
<feature type="transmembrane region" description="Helical" evidence="1">
    <location>
        <begin position="25"/>
        <end position="45"/>
    </location>
</feature>